<feature type="compositionally biased region" description="Basic and acidic residues" evidence="1">
    <location>
        <begin position="169"/>
        <end position="189"/>
    </location>
</feature>
<evidence type="ECO:0000313" key="2">
    <source>
        <dbReference type="EMBL" id="PMB48371.1"/>
    </source>
</evidence>
<comment type="caution">
    <text evidence="2">The sequence shown here is derived from an EMBL/GenBank/DDBJ whole genome shotgun (WGS) entry which is preliminary data.</text>
</comment>
<proteinExistence type="predicted"/>
<feature type="compositionally biased region" description="Basic and acidic residues" evidence="1">
    <location>
        <begin position="106"/>
        <end position="116"/>
    </location>
</feature>
<dbReference type="AlphaFoldDB" id="A0A2N6MNM5"/>
<feature type="compositionally biased region" description="Basic and acidic residues" evidence="1">
    <location>
        <begin position="209"/>
        <end position="230"/>
    </location>
</feature>
<feature type="region of interest" description="Disordered" evidence="1">
    <location>
        <begin position="101"/>
        <end position="230"/>
    </location>
</feature>
<protein>
    <submittedName>
        <fullName evidence="2">Uncharacterized protein</fullName>
    </submittedName>
</protein>
<evidence type="ECO:0000313" key="3">
    <source>
        <dbReference type="Proteomes" id="UP000234966"/>
    </source>
</evidence>
<gene>
    <name evidence="2" type="ORF">CEN41_01205</name>
</gene>
<dbReference type="Proteomes" id="UP000234966">
    <property type="component" value="Unassembled WGS sequence"/>
</dbReference>
<evidence type="ECO:0000256" key="1">
    <source>
        <dbReference type="SAM" id="MobiDB-lite"/>
    </source>
</evidence>
<dbReference type="EMBL" id="NMQI01000029">
    <property type="protein sequence ID" value="PMB48371.1"/>
    <property type="molecule type" value="Genomic_DNA"/>
</dbReference>
<accession>A0A2N6MNM5</accession>
<feature type="compositionally biased region" description="Basic and acidic residues" evidence="1">
    <location>
        <begin position="22"/>
        <end position="40"/>
    </location>
</feature>
<sequence length="230" mass="25874">MQPDHVRLAAYGVVSEAQIQREQQRPSEEDHEAQDVGREHQPALPRLALLGCFAEFCPAGEVCIAQKRRDHPADRADEHARVAVSAEQVNNPLWEVRAEQQNAEAHQPHDQPRAAHEGAVGAAADPEDDIRRHEHKRQPSILHEAADEKLKPVKRAGTPDDVNERKRRREEVEEHEAVARIGQRGHEQTALRTPQEQACAEISTRHHGQQRDKGGESLHRVAEAAKIRQS</sequence>
<name>A0A2N6MNM5_9CYAN</name>
<feature type="region of interest" description="Disordered" evidence="1">
    <location>
        <begin position="11"/>
        <end position="40"/>
    </location>
</feature>
<reference evidence="2 3" key="1">
    <citation type="submission" date="2017-07" db="EMBL/GenBank/DDBJ databases">
        <title>Genomes of Fischerella (Mastigocladus) sp. strains.</title>
        <authorList>
            <person name="Miller S.R."/>
        </authorList>
    </citation>
    <scope>NUCLEOTIDE SEQUENCE [LARGE SCALE GENOMIC DNA]</scope>
    <source>
        <strain evidence="2 3">CCMEE 5330</strain>
    </source>
</reference>
<organism evidence="2 3">
    <name type="scientific">Fischerella thermalis CCMEE 5330</name>
    <dbReference type="NCBI Taxonomy" id="2019670"/>
    <lineage>
        <taxon>Bacteria</taxon>
        <taxon>Bacillati</taxon>
        <taxon>Cyanobacteriota</taxon>
        <taxon>Cyanophyceae</taxon>
        <taxon>Nostocales</taxon>
        <taxon>Hapalosiphonaceae</taxon>
        <taxon>Fischerella</taxon>
    </lineage>
</organism>